<dbReference type="Pfam" id="PF17768">
    <property type="entry name" value="RecJ_OB"/>
    <property type="match status" value="1"/>
</dbReference>
<evidence type="ECO:0000259" key="6">
    <source>
        <dbReference type="Pfam" id="PF01368"/>
    </source>
</evidence>
<evidence type="ECO:0000313" key="10">
    <source>
        <dbReference type="Proteomes" id="UP000222056"/>
    </source>
</evidence>
<dbReference type="STRING" id="29539.SAMN02745716_1574"/>
<evidence type="ECO:0000313" key="9">
    <source>
        <dbReference type="EMBL" id="SEH14245.1"/>
    </source>
</evidence>
<keyword evidence="3" id="KW-0540">Nuclease</keyword>
<reference evidence="10" key="1">
    <citation type="submission" date="2016-10" db="EMBL/GenBank/DDBJ databases">
        <authorList>
            <person name="Varghese N."/>
            <person name="Submissions S."/>
        </authorList>
    </citation>
    <scope>NUCLEOTIDE SEQUENCE [LARGE SCALE GENOMIC DNA]</scope>
    <source>
        <strain evidence="10">ATCC 35263</strain>
    </source>
</reference>
<evidence type="ECO:0000259" key="7">
    <source>
        <dbReference type="Pfam" id="PF02272"/>
    </source>
</evidence>
<dbReference type="Proteomes" id="UP000222056">
    <property type="component" value="Unassembled WGS sequence"/>
</dbReference>
<feature type="domain" description="DDH" evidence="6">
    <location>
        <begin position="78"/>
        <end position="206"/>
    </location>
</feature>
<dbReference type="PANTHER" id="PTHR30255:SF2">
    <property type="entry name" value="SINGLE-STRANDED-DNA-SPECIFIC EXONUCLEASE RECJ"/>
    <property type="match status" value="1"/>
</dbReference>
<dbReference type="GO" id="GO:0003676">
    <property type="term" value="F:nucleic acid binding"/>
    <property type="evidence" value="ECO:0007669"/>
    <property type="project" value="InterPro"/>
</dbReference>
<dbReference type="PANTHER" id="PTHR30255">
    <property type="entry name" value="SINGLE-STRANDED-DNA-SPECIFIC EXONUCLEASE RECJ"/>
    <property type="match status" value="1"/>
</dbReference>
<name>A0A1H6FWU4_THEAL</name>
<dbReference type="InterPro" id="IPR038763">
    <property type="entry name" value="DHH_sf"/>
</dbReference>
<dbReference type="GO" id="GO:0006281">
    <property type="term" value="P:DNA repair"/>
    <property type="evidence" value="ECO:0007669"/>
    <property type="project" value="InterPro"/>
</dbReference>
<dbReference type="Gene3D" id="3.10.310.30">
    <property type="match status" value="1"/>
</dbReference>
<dbReference type="InterPro" id="IPR001667">
    <property type="entry name" value="DDH_dom"/>
</dbReference>
<evidence type="ECO:0000256" key="3">
    <source>
        <dbReference type="ARBA" id="ARBA00022722"/>
    </source>
</evidence>
<protein>
    <recommendedName>
        <fullName evidence="2">Single-stranded-DNA-specific exonuclease RecJ</fullName>
    </recommendedName>
</protein>
<dbReference type="AlphaFoldDB" id="A0A1H6FWU4"/>
<proteinExistence type="inferred from homology"/>
<feature type="domain" description="DHHA1" evidence="7">
    <location>
        <begin position="347"/>
        <end position="434"/>
    </location>
</feature>
<dbReference type="Pfam" id="PF02272">
    <property type="entry name" value="DHHA1"/>
    <property type="match status" value="1"/>
</dbReference>
<feature type="domain" description="RecJ OB" evidence="8">
    <location>
        <begin position="451"/>
        <end position="547"/>
    </location>
</feature>
<evidence type="ECO:0000256" key="1">
    <source>
        <dbReference type="ARBA" id="ARBA00005915"/>
    </source>
</evidence>
<dbReference type="GO" id="GO:0008409">
    <property type="term" value="F:5'-3' exonuclease activity"/>
    <property type="evidence" value="ECO:0007669"/>
    <property type="project" value="InterPro"/>
</dbReference>
<sequence>MYAQGWVIEPLDGAAVRELSRALGVSPLLAAILVRRGFRDPVRARAFLERSERHDPELLPGACEAVRVLERHLRSGSRIVVHGDYDVDGVCATALAVRALRALGAEPHWFLPAREEGYGLSLRTVEQLAARGCQLLLAVDCGVTAAAEIRRARELGIEVIVVDHHRPGEQLPPATLVHPELGPAPYPTTNLCATATVAKLFELCARTLGSAAGEVLAFAPELCALATVCDVVPLEGENRRLVAEGLRAFATTRCVGLRALCEVAGTHPSAVGERELAFRLGPRLNAAGRIDRPDCALELLLCDDARQAAALAAELDALNRCRQEEELRTLFAAESQCAEQAARAAMVVAGEGWHPGVVGIVASRLVERWRRPCLVVALDGDRGRGSGRSIPAYDLHAGLAACASHLERFGGHRLAAGIEIRREQLPAFAEALAQHAAAELSPHDLRLRCRIDAVVSGHELDLELATELEKLRPFGAGNPAPLLLLRAARAERIRPLGEGARHARLTLRAPGGRLEAVAFGVRPASLRALEACEHEVAVRLERNEHNGWLEARAVVAAVRAADRTPPPRSTDALQAADLAVPRPDRRAPANLAGRRRLVDLRGLDSRWLIGELAWRDCALVVADADRRRERLVALGVSRESCGALLDWEDLCADRELAGPFARLVALDPPPLPEAIASDAALAELAAGLPGSAGELIACWGEPELRFALDAWRWRLDLRSHLRELWRELRAAGGTLAGEELRRALRGRYRHARPPALRRALAQTLAELGLAEVAWGQDGAVTQLKLRKPPERTVELEKSPTFAQRLRLLEALERVVVRAIDAAKPPEAALSGRL</sequence>
<comment type="similarity">
    <text evidence="1">Belongs to the RecJ family.</text>
</comment>
<dbReference type="Pfam" id="PF01368">
    <property type="entry name" value="DHH"/>
    <property type="match status" value="1"/>
</dbReference>
<gene>
    <name evidence="9" type="ORF">SAMN02745716_1574</name>
</gene>
<dbReference type="NCBIfam" id="TIGR00644">
    <property type="entry name" value="recJ"/>
    <property type="match status" value="1"/>
</dbReference>
<keyword evidence="10" id="KW-1185">Reference proteome</keyword>
<dbReference type="SUPFAM" id="SSF64182">
    <property type="entry name" value="DHH phosphoesterases"/>
    <property type="match status" value="1"/>
</dbReference>
<dbReference type="EMBL" id="FNWJ01000002">
    <property type="protein sequence ID" value="SEH14245.1"/>
    <property type="molecule type" value="Genomic_DNA"/>
</dbReference>
<keyword evidence="5 9" id="KW-0269">Exonuclease</keyword>
<dbReference type="InterPro" id="IPR004610">
    <property type="entry name" value="RecJ"/>
</dbReference>
<evidence type="ECO:0000256" key="2">
    <source>
        <dbReference type="ARBA" id="ARBA00019841"/>
    </source>
</evidence>
<evidence type="ECO:0000256" key="4">
    <source>
        <dbReference type="ARBA" id="ARBA00022801"/>
    </source>
</evidence>
<dbReference type="InterPro" id="IPR041122">
    <property type="entry name" value="RecJ_OB"/>
</dbReference>
<organism evidence="9 10">
    <name type="scientific">Thermoleophilum album</name>
    <dbReference type="NCBI Taxonomy" id="29539"/>
    <lineage>
        <taxon>Bacteria</taxon>
        <taxon>Bacillati</taxon>
        <taxon>Actinomycetota</taxon>
        <taxon>Thermoleophilia</taxon>
        <taxon>Thermoleophilales</taxon>
        <taxon>Thermoleophilaceae</taxon>
        <taxon>Thermoleophilum</taxon>
    </lineage>
</organism>
<dbReference type="InterPro" id="IPR051673">
    <property type="entry name" value="SSDNA_exonuclease_RecJ"/>
</dbReference>
<keyword evidence="4" id="KW-0378">Hydrolase</keyword>
<dbReference type="RefSeq" id="WP_093117922.1">
    <property type="nucleotide sequence ID" value="NZ_FNWJ01000002.1"/>
</dbReference>
<evidence type="ECO:0000259" key="8">
    <source>
        <dbReference type="Pfam" id="PF17768"/>
    </source>
</evidence>
<dbReference type="InterPro" id="IPR003156">
    <property type="entry name" value="DHHA1_dom"/>
</dbReference>
<dbReference type="Gene3D" id="3.90.1640.30">
    <property type="match status" value="1"/>
</dbReference>
<accession>A0A1H6FWU4</accession>
<evidence type="ECO:0000256" key="5">
    <source>
        <dbReference type="ARBA" id="ARBA00022839"/>
    </source>
</evidence>
<dbReference type="GO" id="GO:0006310">
    <property type="term" value="P:DNA recombination"/>
    <property type="evidence" value="ECO:0007669"/>
    <property type="project" value="InterPro"/>
</dbReference>
<dbReference type="OrthoDB" id="9809852at2"/>